<feature type="non-terminal residue" evidence="1">
    <location>
        <position position="894"/>
    </location>
</feature>
<feature type="non-terminal residue" evidence="1">
    <location>
        <position position="1"/>
    </location>
</feature>
<reference evidence="1" key="1">
    <citation type="journal article" date="2015" name="Nature">
        <title>Complex archaea that bridge the gap between prokaryotes and eukaryotes.</title>
        <authorList>
            <person name="Spang A."/>
            <person name="Saw J.H."/>
            <person name="Jorgensen S.L."/>
            <person name="Zaremba-Niedzwiedzka K."/>
            <person name="Martijn J."/>
            <person name="Lind A.E."/>
            <person name="van Eijk R."/>
            <person name="Schleper C."/>
            <person name="Guy L."/>
            <person name="Ettema T.J."/>
        </authorList>
    </citation>
    <scope>NUCLEOTIDE SEQUENCE</scope>
</reference>
<accession>A0A0F9HBJ5</accession>
<name>A0A0F9HBJ5_9ZZZZ</name>
<gene>
    <name evidence="1" type="ORF">LCGC14_1804290</name>
</gene>
<evidence type="ECO:0000313" key="1">
    <source>
        <dbReference type="EMBL" id="KKM00452.1"/>
    </source>
</evidence>
<proteinExistence type="predicted"/>
<comment type="caution">
    <text evidence="1">The sequence shown here is derived from an EMBL/GenBank/DDBJ whole genome shotgun (WGS) entry which is preliminary data.</text>
</comment>
<dbReference type="AlphaFoldDB" id="A0A0F9HBJ5"/>
<protein>
    <submittedName>
        <fullName evidence="1">Uncharacterized protein</fullName>
    </submittedName>
</protein>
<sequence>LMVKFLKANPSKVYTAYEEATGTKIQKKNWSNTRKSILMYMLIVGLGFEVKDRTRLKALEYTGLTSIRYIADIMGGDFPALEYPGAVADIVAGVITDDERRLKTGLARLNPKNLAGIVRQVDYVASGDRDWLTLLLYLEGQDWEVKVLREKWASGFRDYEALTNAKDRTAYRERNPRVEARMFVTNRLSTLSTELARQEALRLIEENGIDTDLIKGYNKVFGEIAEKAISGLDRAQKSIGTIITPPGEVPRVAKIDYFDMGNYATEVNKVVQQIGRTKLEQDGDALTRFYLEAKDLWVGYDDLPDAASRRLYRQQFPELEASLYLFGKISTFENPKSATTLLKLMDKFDIPPEGVRAFTDNPEKYDELFTPLWKLRLDWDETLDLYDQAEDVDREKMLEDASFRMARKEIEVRELFSRLERTADETIVTQFGEYSEEVFKFSANSPEAKLYRIDHELGEWGQVKDTFNWESLEDENVPVLRIKAKWRDTQAEYDAIDSDDREARDAFMLANTDFRDDSQRREAYEWDRDQPTEIVEAHVAYGILADERGASSAEIMLFRADDQTGYNDMRVARGLDDEDGGLKAVETARVPIWRIDVAFRDKDAEYGAIQNDDLAVQAADRAAFLAKAKNEDYAIARRQREFYELDSGLVTVNVLGEGKPPTVFADFIKRYDVPAIAFESITTEIGDAAFAKKYGAGYLQGRIILGSSKDLIWAMAHETAHWAYERLEEDQEAFADGVKAFVELGRDKVGRRHALLWDKLWDMSGKGWTRPVIAEMYAEIYAGSAGEIGEVPPSLRDFYRVLFDPRARRLTDRELQEVLVKKIGAFGEVQDELDELRDNFVEWKLLGLKGFRGERYLSKHQVLYKLLLDPEIMDDPISAINFSIIPNEEYDNIS</sequence>
<organism evidence="1">
    <name type="scientific">marine sediment metagenome</name>
    <dbReference type="NCBI Taxonomy" id="412755"/>
    <lineage>
        <taxon>unclassified sequences</taxon>
        <taxon>metagenomes</taxon>
        <taxon>ecological metagenomes</taxon>
    </lineage>
</organism>
<dbReference type="EMBL" id="LAZR01017430">
    <property type="protein sequence ID" value="KKM00452.1"/>
    <property type="molecule type" value="Genomic_DNA"/>
</dbReference>